<dbReference type="Proteomes" id="UP001066276">
    <property type="component" value="Chromosome 1_1"/>
</dbReference>
<accession>A0AAV7X1E9</accession>
<dbReference type="EMBL" id="JANPWB010000001">
    <property type="protein sequence ID" value="KAJ1218777.1"/>
    <property type="molecule type" value="Genomic_DNA"/>
</dbReference>
<protein>
    <submittedName>
        <fullName evidence="1">Uncharacterized protein</fullName>
    </submittedName>
</protein>
<proteinExistence type="predicted"/>
<sequence>MVSNDDKVSEALHLLGEAGRLDLLKDAEHEEREGRPMWRASVRVAAVVAMCSPPRKMKTETLQIVTGSAKDSHRQEVPLAMWQAPARALSLEPGKDIVAGKGPALASTGVDAGCGIEGRGERLLTGRDVVDIGVWTDMVTMVNKVLEKEGTQGKEDKSKKRIERGG</sequence>
<evidence type="ECO:0000313" key="2">
    <source>
        <dbReference type="Proteomes" id="UP001066276"/>
    </source>
</evidence>
<evidence type="ECO:0000313" key="1">
    <source>
        <dbReference type="EMBL" id="KAJ1218777.1"/>
    </source>
</evidence>
<gene>
    <name evidence="1" type="ORF">NDU88_006352</name>
</gene>
<organism evidence="1 2">
    <name type="scientific">Pleurodeles waltl</name>
    <name type="common">Iberian ribbed newt</name>
    <dbReference type="NCBI Taxonomy" id="8319"/>
    <lineage>
        <taxon>Eukaryota</taxon>
        <taxon>Metazoa</taxon>
        <taxon>Chordata</taxon>
        <taxon>Craniata</taxon>
        <taxon>Vertebrata</taxon>
        <taxon>Euteleostomi</taxon>
        <taxon>Amphibia</taxon>
        <taxon>Batrachia</taxon>
        <taxon>Caudata</taxon>
        <taxon>Salamandroidea</taxon>
        <taxon>Salamandridae</taxon>
        <taxon>Pleurodelinae</taxon>
        <taxon>Pleurodeles</taxon>
    </lineage>
</organism>
<keyword evidence="2" id="KW-1185">Reference proteome</keyword>
<name>A0AAV7X1E9_PLEWA</name>
<reference evidence="1" key="1">
    <citation type="journal article" date="2022" name="bioRxiv">
        <title>Sequencing and chromosome-scale assembly of the giantPleurodeles waltlgenome.</title>
        <authorList>
            <person name="Brown T."/>
            <person name="Elewa A."/>
            <person name="Iarovenko S."/>
            <person name="Subramanian E."/>
            <person name="Araus A.J."/>
            <person name="Petzold A."/>
            <person name="Susuki M."/>
            <person name="Suzuki K.-i.T."/>
            <person name="Hayashi T."/>
            <person name="Toyoda A."/>
            <person name="Oliveira C."/>
            <person name="Osipova E."/>
            <person name="Leigh N.D."/>
            <person name="Simon A."/>
            <person name="Yun M.H."/>
        </authorList>
    </citation>
    <scope>NUCLEOTIDE SEQUENCE</scope>
    <source>
        <strain evidence="1">20211129_DDA</strain>
        <tissue evidence="1">Liver</tissue>
    </source>
</reference>
<comment type="caution">
    <text evidence="1">The sequence shown here is derived from an EMBL/GenBank/DDBJ whole genome shotgun (WGS) entry which is preliminary data.</text>
</comment>
<dbReference type="AlphaFoldDB" id="A0AAV7X1E9"/>